<feature type="compositionally biased region" description="Polar residues" evidence="1">
    <location>
        <begin position="204"/>
        <end position="213"/>
    </location>
</feature>
<evidence type="ECO:0000313" key="3">
    <source>
        <dbReference type="EMBL" id="KAK8873680.1"/>
    </source>
</evidence>
<evidence type="ECO:0000256" key="2">
    <source>
        <dbReference type="SAM" id="Phobius"/>
    </source>
</evidence>
<feature type="transmembrane region" description="Helical" evidence="2">
    <location>
        <begin position="33"/>
        <end position="56"/>
    </location>
</feature>
<feature type="region of interest" description="Disordered" evidence="1">
    <location>
        <begin position="179"/>
        <end position="237"/>
    </location>
</feature>
<proteinExistence type="predicted"/>
<feature type="transmembrane region" description="Helical" evidence="2">
    <location>
        <begin position="122"/>
        <end position="139"/>
    </location>
</feature>
<comment type="caution">
    <text evidence="3">The sequence shown here is derived from an EMBL/GenBank/DDBJ whole genome shotgun (WGS) entry which is preliminary data.</text>
</comment>
<gene>
    <name evidence="3" type="ORF">PGQ11_004194</name>
</gene>
<dbReference type="Proteomes" id="UP001390339">
    <property type="component" value="Unassembled WGS sequence"/>
</dbReference>
<accession>A0ABR2J7B5</accession>
<sequence>MAGHGGFQPFDPGRCNHYAKFASRLDRVHFEGLYWVMFVLVIFFLFLASWIYQWTMWYKDKADFDVEVFRGKLKRALAATLFIFLVSAAVIVIETFCLLALQFCDGEDLMSLYWSTWTMMQIGSQIAIGGVVLALWHSLCNVKHPIWALAMGTPVLVVAGLGHVISLCLHRMYKKAKAKHRAHSTRGTSINERSEKTDDEEKATANQEENSAGLTLGLDGDANADRRGSMNRNSQRPSLISTIGDEERFFFEIDVGANSEVIRQWPSFVSMSEGRALIQAVLMRPANDYVDAARPWSPQSRKGLLG</sequence>
<evidence type="ECO:0000313" key="4">
    <source>
        <dbReference type="Proteomes" id="UP001390339"/>
    </source>
</evidence>
<keyword evidence="4" id="KW-1185">Reference proteome</keyword>
<protein>
    <submittedName>
        <fullName evidence="3">Uncharacterized protein</fullName>
    </submittedName>
</protein>
<keyword evidence="2" id="KW-0472">Membrane</keyword>
<keyword evidence="2" id="KW-0812">Transmembrane</keyword>
<evidence type="ECO:0000256" key="1">
    <source>
        <dbReference type="SAM" id="MobiDB-lite"/>
    </source>
</evidence>
<keyword evidence="2" id="KW-1133">Transmembrane helix</keyword>
<feature type="transmembrane region" description="Helical" evidence="2">
    <location>
        <begin position="145"/>
        <end position="169"/>
    </location>
</feature>
<organism evidence="3 4">
    <name type="scientific">Apiospora arundinis</name>
    <dbReference type="NCBI Taxonomy" id="335852"/>
    <lineage>
        <taxon>Eukaryota</taxon>
        <taxon>Fungi</taxon>
        <taxon>Dikarya</taxon>
        <taxon>Ascomycota</taxon>
        <taxon>Pezizomycotina</taxon>
        <taxon>Sordariomycetes</taxon>
        <taxon>Xylariomycetidae</taxon>
        <taxon>Amphisphaeriales</taxon>
        <taxon>Apiosporaceae</taxon>
        <taxon>Apiospora</taxon>
    </lineage>
</organism>
<name>A0ABR2J7B5_9PEZI</name>
<reference evidence="3 4" key="1">
    <citation type="journal article" date="2024" name="IMA Fungus">
        <title>Apiospora arundinis, a panoply of carbohydrate-active enzymes and secondary metabolites.</title>
        <authorList>
            <person name="Sorensen T."/>
            <person name="Petersen C."/>
            <person name="Muurmann A.T."/>
            <person name="Christiansen J.V."/>
            <person name="Brundto M.L."/>
            <person name="Overgaard C.K."/>
            <person name="Boysen A.T."/>
            <person name="Wollenberg R.D."/>
            <person name="Larsen T.O."/>
            <person name="Sorensen J.L."/>
            <person name="Nielsen K.L."/>
            <person name="Sondergaard T.E."/>
        </authorList>
    </citation>
    <scope>NUCLEOTIDE SEQUENCE [LARGE SCALE GENOMIC DNA]</scope>
    <source>
        <strain evidence="3 4">AAU 773</strain>
    </source>
</reference>
<feature type="transmembrane region" description="Helical" evidence="2">
    <location>
        <begin position="76"/>
        <end position="101"/>
    </location>
</feature>
<dbReference type="EMBL" id="JAPCWZ010000003">
    <property type="protein sequence ID" value="KAK8873680.1"/>
    <property type="molecule type" value="Genomic_DNA"/>
</dbReference>